<evidence type="ECO:0000256" key="1">
    <source>
        <dbReference type="ARBA" id="ARBA00022801"/>
    </source>
</evidence>
<dbReference type="Gene3D" id="3.30.70.360">
    <property type="match status" value="1"/>
</dbReference>
<evidence type="ECO:0000259" key="3">
    <source>
        <dbReference type="Pfam" id="PF07687"/>
    </source>
</evidence>
<accession>A0ABY7TN15</accession>
<evidence type="ECO:0000313" key="5">
    <source>
        <dbReference type="Proteomes" id="UP001220395"/>
    </source>
</evidence>
<keyword evidence="1" id="KW-0378">Hydrolase</keyword>
<feature type="domain" description="Peptidase M20 dimerisation" evidence="3">
    <location>
        <begin position="215"/>
        <end position="307"/>
    </location>
</feature>
<evidence type="ECO:0000256" key="2">
    <source>
        <dbReference type="SAM" id="SignalP"/>
    </source>
</evidence>
<dbReference type="Gene3D" id="3.40.630.10">
    <property type="entry name" value="Zn peptidases"/>
    <property type="match status" value="1"/>
</dbReference>
<dbReference type="PANTHER" id="PTHR11014">
    <property type="entry name" value="PEPTIDASE M20 FAMILY MEMBER"/>
    <property type="match status" value="1"/>
</dbReference>
<protein>
    <submittedName>
        <fullName evidence="4">Amidohydrolase</fullName>
    </submittedName>
</protein>
<feature type="chain" id="PRO_5046683531" evidence="2">
    <location>
        <begin position="19"/>
        <end position="436"/>
    </location>
</feature>
<feature type="signal peptide" evidence="2">
    <location>
        <begin position="1"/>
        <end position="18"/>
    </location>
</feature>
<organism evidence="4 5">
    <name type="scientific">Sphingomonas naphthae</name>
    <dbReference type="NCBI Taxonomy" id="1813468"/>
    <lineage>
        <taxon>Bacteria</taxon>
        <taxon>Pseudomonadati</taxon>
        <taxon>Pseudomonadota</taxon>
        <taxon>Alphaproteobacteria</taxon>
        <taxon>Sphingomonadales</taxon>
        <taxon>Sphingomonadaceae</taxon>
        <taxon>Sphingomonas</taxon>
    </lineage>
</organism>
<proteinExistence type="predicted"/>
<gene>
    <name evidence="4" type="ORF">PQ455_05125</name>
</gene>
<name>A0ABY7TN15_9SPHN</name>
<dbReference type="Pfam" id="PF01546">
    <property type="entry name" value="Peptidase_M20"/>
    <property type="match status" value="1"/>
</dbReference>
<reference evidence="4 5" key="1">
    <citation type="submission" date="2023-02" db="EMBL/GenBank/DDBJ databases">
        <title>Genome sequence of Sphingomonas naphthae.</title>
        <authorList>
            <person name="Kim S."/>
            <person name="Heo J."/>
            <person name="Kwon S.-W."/>
        </authorList>
    </citation>
    <scope>NUCLEOTIDE SEQUENCE [LARGE SCALE GENOMIC DNA]</scope>
    <source>
        <strain evidence="4 5">KACC 18716</strain>
    </source>
</reference>
<dbReference type="PANTHER" id="PTHR11014:SF63">
    <property type="entry name" value="METALLOPEPTIDASE, PUTATIVE (AFU_ORTHOLOGUE AFUA_6G09600)-RELATED"/>
    <property type="match status" value="1"/>
</dbReference>
<keyword evidence="2" id="KW-0732">Signal</keyword>
<dbReference type="RefSeq" id="WP_273689796.1">
    <property type="nucleotide sequence ID" value="NZ_CP117411.1"/>
</dbReference>
<dbReference type="SUPFAM" id="SSF53187">
    <property type="entry name" value="Zn-dependent exopeptidases"/>
    <property type="match status" value="1"/>
</dbReference>
<dbReference type="InterPro" id="IPR002933">
    <property type="entry name" value="Peptidase_M20"/>
</dbReference>
<dbReference type="PIRSF" id="PIRSF005962">
    <property type="entry name" value="Pept_M20D_amidohydro"/>
    <property type="match status" value="1"/>
</dbReference>
<dbReference type="InterPro" id="IPR036264">
    <property type="entry name" value="Bact_exopeptidase_dim_dom"/>
</dbReference>
<dbReference type="InterPro" id="IPR017439">
    <property type="entry name" value="Amidohydrolase"/>
</dbReference>
<sequence>MKHFLLAAAALVATPALALDPPAARAAIDAQVAKNWAALDALYVDLHQHPETGFHEVRTAGVLAARMKKLGLEVTEKVGGTGVVAILRNGPGPTILLRTELDGLPMEEKTGLPYASRQQQTADGKTTFTMHSCGHDNHMTAWIATAEVLIAMKAQWSGTVMFVAQPSEETVQGARAMLKDGLFTRFPKPDVGFAVHVRADPAGTVLLKDGVASSNSDALTVLFKGRGGHGSIPSATIDPIVMGAHFVSDVQSVVSRQKEAGTFGVVTVGSFQAGTVGNIIPDNAELKLSLRSFTPEVRAMLREGVERTAKASAAMAGAPEPVITHVSGTAAVVNDHALAEKVGAVLAAAGGDRIDTQPATAPGWSASEDYSAYVEAGVPSVYYFIGGYDAATIAAAQAKGEPLPTNHSPYFAPDHKATIGTAVRTLSLSVLAVAGR</sequence>
<dbReference type="Pfam" id="PF07687">
    <property type="entry name" value="M20_dimer"/>
    <property type="match status" value="1"/>
</dbReference>
<dbReference type="Proteomes" id="UP001220395">
    <property type="component" value="Chromosome"/>
</dbReference>
<keyword evidence="5" id="KW-1185">Reference proteome</keyword>
<dbReference type="InterPro" id="IPR011650">
    <property type="entry name" value="Peptidase_M20_dimer"/>
</dbReference>
<dbReference type="NCBIfam" id="TIGR01891">
    <property type="entry name" value="amidohydrolases"/>
    <property type="match status" value="1"/>
</dbReference>
<dbReference type="EMBL" id="CP117411">
    <property type="protein sequence ID" value="WCT74615.1"/>
    <property type="molecule type" value="Genomic_DNA"/>
</dbReference>
<evidence type="ECO:0000313" key="4">
    <source>
        <dbReference type="EMBL" id="WCT74615.1"/>
    </source>
</evidence>
<dbReference type="SUPFAM" id="SSF55031">
    <property type="entry name" value="Bacterial exopeptidase dimerisation domain"/>
    <property type="match status" value="1"/>
</dbReference>